<evidence type="ECO:0000256" key="8">
    <source>
        <dbReference type="PROSITE-ProRule" id="PRU01026"/>
    </source>
</evidence>
<evidence type="ECO:0000256" key="5">
    <source>
        <dbReference type="ARBA" id="ARBA00022691"/>
    </source>
</evidence>
<comment type="catalytic activity">
    <reaction evidence="7">
        <text>adenosine(1518)/adenosine(1519) in 16S rRNA + 4 S-adenosyl-L-methionine = N(6)-dimethyladenosine(1518)/N(6)-dimethyladenosine(1519) in 16S rRNA + 4 S-adenosyl-L-homocysteine + 4 H(+)</text>
        <dbReference type="Rhea" id="RHEA:19609"/>
        <dbReference type="Rhea" id="RHEA-COMP:10232"/>
        <dbReference type="Rhea" id="RHEA-COMP:10233"/>
        <dbReference type="ChEBI" id="CHEBI:15378"/>
        <dbReference type="ChEBI" id="CHEBI:57856"/>
        <dbReference type="ChEBI" id="CHEBI:59789"/>
        <dbReference type="ChEBI" id="CHEBI:74411"/>
        <dbReference type="ChEBI" id="CHEBI:74493"/>
        <dbReference type="EC" id="2.1.1.182"/>
    </reaction>
</comment>
<feature type="binding site" evidence="7 8">
    <location>
        <position position="29"/>
    </location>
    <ligand>
        <name>S-adenosyl-L-methionine</name>
        <dbReference type="ChEBI" id="CHEBI:59789"/>
    </ligand>
</feature>
<accession>A0A1G2RWV1</accession>
<dbReference type="Gene3D" id="3.40.50.150">
    <property type="entry name" value="Vaccinia Virus protein VP39"/>
    <property type="match status" value="1"/>
</dbReference>
<dbReference type="Gene3D" id="1.10.8.100">
    <property type="entry name" value="Ribosomal RNA adenine dimethylase-like, domain 2"/>
    <property type="match status" value="1"/>
</dbReference>
<keyword evidence="4 7" id="KW-0808">Transferase</keyword>
<evidence type="ECO:0000259" key="9">
    <source>
        <dbReference type="SMART" id="SM00650"/>
    </source>
</evidence>
<dbReference type="InterPro" id="IPR023165">
    <property type="entry name" value="rRNA_Ade_diMease-like_C"/>
</dbReference>
<feature type="binding site" evidence="7 8">
    <location>
        <position position="133"/>
    </location>
    <ligand>
        <name>S-adenosyl-L-methionine</name>
        <dbReference type="ChEBI" id="CHEBI:59789"/>
    </ligand>
</feature>
<dbReference type="PROSITE" id="PS01131">
    <property type="entry name" value="RRNA_A_DIMETH"/>
    <property type="match status" value="1"/>
</dbReference>
<keyword evidence="1 7" id="KW-0963">Cytoplasm</keyword>
<evidence type="ECO:0000256" key="6">
    <source>
        <dbReference type="ARBA" id="ARBA00022884"/>
    </source>
</evidence>
<evidence type="ECO:0000256" key="1">
    <source>
        <dbReference type="ARBA" id="ARBA00022490"/>
    </source>
</evidence>
<evidence type="ECO:0000313" key="10">
    <source>
        <dbReference type="EMBL" id="OHA77283.1"/>
    </source>
</evidence>
<reference evidence="10 11" key="1">
    <citation type="journal article" date="2016" name="Nat. Commun.">
        <title>Thousands of microbial genomes shed light on interconnected biogeochemical processes in an aquifer system.</title>
        <authorList>
            <person name="Anantharaman K."/>
            <person name="Brown C.T."/>
            <person name="Hug L.A."/>
            <person name="Sharon I."/>
            <person name="Castelle C.J."/>
            <person name="Probst A.J."/>
            <person name="Thomas B.C."/>
            <person name="Singh A."/>
            <person name="Wilkins M.J."/>
            <person name="Karaoz U."/>
            <person name="Brodie E.L."/>
            <person name="Williams K.H."/>
            <person name="Hubbard S.S."/>
            <person name="Banfield J.F."/>
        </authorList>
    </citation>
    <scope>NUCLEOTIDE SEQUENCE [LARGE SCALE GENOMIC DNA]</scope>
</reference>
<organism evidence="10 11">
    <name type="scientific">Candidatus Wildermuthbacteria bacterium RIFCSPLOWO2_02_FULL_47_9c</name>
    <dbReference type="NCBI Taxonomy" id="1802466"/>
    <lineage>
        <taxon>Bacteria</taxon>
        <taxon>Candidatus Wildermuthiibacteriota</taxon>
    </lineage>
</organism>
<keyword evidence="2 7" id="KW-0698">rRNA processing</keyword>
<dbReference type="InterPro" id="IPR020598">
    <property type="entry name" value="rRNA_Ade_methylase_Trfase_N"/>
</dbReference>
<keyword evidence="6 7" id="KW-0694">RNA-binding</keyword>
<dbReference type="NCBIfam" id="TIGR00755">
    <property type="entry name" value="ksgA"/>
    <property type="match status" value="1"/>
</dbReference>
<dbReference type="InterPro" id="IPR020596">
    <property type="entry name" value="rRNA_Ade_Mease_Trfase_CS"/>
</dbReference>
<gene>
    <name evidence="7" type="primary">rsmA</name>
    <name evidence="7" type="synonym">ksgA</name>
    <name evidence="10" type="ORF">A3J30_03735</name>
</gene>
<dbReference type="Pfam" id="PF00398">
    <property type="entry name" value="RrnaAD"/>
    <property type="match status" value="1"/>
</dbReference>
<comment type="subcellular location">
    <subcellularLocation>
        <location evidence="7">Cytoplasm</location>
    </subcellularLocation>
</comment>
<protein>
    <recommendedName>
        <fullName evidence="7">Ribosomal RNA small subunit methyltransferase A</fullName>
        <ecNumber evidence="7">2.1.1.182</ecNumber>
    </recommendedName>
    <alternativeName>
        <fullName evidence="7">16S rRNA (adenine(1518)-N(6)/adenine(1519)-N(6))-dimethyltransferase</fullName>
    </alternativeName>
    <alternativeName>
        <fullName evidence="7">16S rRNA dimethyladenosine transferase</fullName>
    </alternativeName>
    <alternativeName>
        <fullName evidence="7">16S rRNA dimethylase</fullName>
    </alternativeName>
    <alternativeName>
        <fullName evidence="7">S-adenosylmethionine-6-N', N'-adenosyl(rRNA) dimethyltransferase</fullName>
    </alternativeName>
</protein>
<feature type="binding site" evidence="7 8">
    <location>
        <position position="100"/>
    </location>
    <ligand>
        <name>S-adenosyl-L-methionine</name>
        <dbReference type="ChEBI" id="CHEBI:59789"/>
    </ligand>
</feature>
<dbReference type="CDD" id="cd02440">
    <property type="entry name" value="AdoMet_MTases"/>
    <property type="match status" value="1"/>
</dbReference>
<dbReference type="GO" id="GO:0003723">
    <property type="term" value="F:RNA binding"/>
    <property type="evidence" value="ECO:0007669"/>
    <property type="project" value="UniProtKB-UniRule"/>
</dbReference>
<dbReference type="SUPFAM" id="SSF53335">
    <property type="entry name" value="S-adenosyl-L-methionine-dependent methyltransferases"/>
    <property type="match status" value="1"/>
</dbReference>
<dbReference type="GO" id="GO:0005829">
    <property type="term" value="C:cytosol"/>
    <property type="evidence" value="ECO:0007669"/>
    <property type="project" value="TreeGrafter"/>
</dbReference>
<dbReference type="InterPro" id="IPR001737">
    <property type="entry name" value="KsgA/Erm"/>
</dbReference>
<comment type="caution">
    <text evidence="10">The sequence shown here is derived from an EMBL/GenBank/DDBJ whole genome shotgun (WGS) entry which is preliminary data.</text>
</comment>
<dbReference type="GO" id="GO:0052908">
    <property type="term" value="F:16S rRNA (adenine(1518)-N(6)/adenine(1519)-N(6))-dimethyltransferase activity"/>
    <property type="evidence" value="ECO:0007669"/>
    <property type="project" value="UniProtKB-EC"/>
</dbReference>
<keyword evidence="5 7" id="KW-0949">S-adenosyl-L-methionine</keyword>
<keyword evidence="3 7" id="KW-0489">Methyltransferase</keyword>
<dbReference type="SMART" id="SM00650">
    <property type="entry name" value="rADc"/>
    <property type="match status" value="1"/>
</dbReference>
<dbReference type="PROSITE" id="PS51689">
    <property type="entry name" value="SAM_RNA_A_N6_MT"/>
    <property type="match status" value="1"/>
</dbReference>
<evidence type="ECO:0000256" key="7">
    <source>
        <dbReference type="HAMAP-Rule" id="MF_00607"/>
    </source>
</evidence>
<dbReference type="PANTHER" id="PTHR11727">
    <property type="entry name" value="DIMETHYLADENOSINE TRANSFERASE"/>
    <property type="match status" value="1"/>
</dbReference>
<evidence type="ECO:0000256" key="2">
    <source>
        <dbReference type="ARBA" id="ARBA00022552"/>
    </source>
</evidence>
<dbReference type="PANTHER" id="PTHR11727:SF7">
    <property type="entry name" value="DIMETHYLADENOSINE TRANSFERASE-RELATED"/>
    <property type="match status" value="1"/>
</dbReference>
<feature type="binding site" evidence="7 8">
    <location>
        <position position="75"/>
    </location>
    <ligand>
        <name>S-adenosyl-L-methionine</name>
        <dbReference type="ChEBI" id="CHEBI:59789"/>
    </ligand>
</feature>
<comment type="function">
    <text evidence="7">Specifically dimethylates two adjacent adenosines (A1518 and A1519) in the loop of a conserved hairpin near the 3'-end of 16S rRNA in the 30S particle. May play a critical role in biogenesis of 30S subunits.</text>
</comment>
<dbReference type="EC" id="2.1.1.182" evidence="7"/>
<dbReference type="InterPro" id="IPR011530">
    <property type="entry name" value="rRNA_adenine_dimethylase"/>
</dbReference>
<evidence type="ECO:0000256" key="3">
    <source>
        <dbReference type="ARBA" id="ARBA00022603"/>
    </source>
</evidence>
<dbReference type="InterPro" id="IPR029063">
    <property type="entry name" value="SAM-dependent_MTases_sf"/>
</dbReference>
<feature type="binding site" evidence="7 8">
    <location>
        <position position="27"/>
    </location>
    <ligand>
        <name>S-adenosyl-L-methionine</name>
        <dbReference type="ChEBI" id="CHEBI:59789"/>
    </ligand>
</feature>
<feature type="binding site" evidence="7 8">
    <location>
        <position position="54"/>
    </location>
    <ligand>
        <name>S-adenosyl-L-methionine</name>
        <dbReference type="ChEBI" id="CHEBI:59789"/>
    </ligand>
</feature>
<comment type="similarity">
    <text evidence="7">Belongs to the class I-like SAM-binding methyltransferase superfamily. rRNA adenine N(6)-methyltransferase family. RsmA subfamily.</text>
</comment>
<evidence type="ECO:0000256" key="4">
    <source>
        <dbReference type="ARBA" id="ARBA00022679"/>
    </source>
</evidence>
<dbReference type="AlphaFoldDB" id="A0A1G2RWV1"/>
<feature type="domain" description="Ribosomal RNA adenine methylase transferase N-terminal" evidence="9">
    <location>
        <begin position="34"/>
        <end position="222"/>
    </location>
</feature>
<name>A0A1G2RWV1_9BACT</name>
<dbReference type="HAMAP" id="MF_00607">
    <property type="entry name" value="16SrRNA_methyltr_A"/>
    <property type="match status" value="1"/>
</dbReference>
<evidence type="ECO:0000313" key="11">
    <source>
        <dbReference type="Proteomes" id="UP000178222"/>
    </source>
</evidence>
<dbReference type="Proteomes" id="UP000178222">
    <property type="component" value="Unassembled WGS sequence"/>
</dbReference>
<proteinExistence type="inferred from homology"/>
<dbReference type="EMBL" id="MHUL01000010">
    <property type="protein sequence ID" value="OHA77283.1"/>
    <property type="molecule type" value="Genomic_DNA"/>
</dbReference>
<sequence length="292" mass="32409">MRLASPRVVKEILAKQSIKPSRGLGQNFLIDGNVVKKLADTANIDPNDTVLEIGPGIGTLTQELAPRAKKVIAVEKDRKMVEILKETLAGLQNIEIVCTDVLKLDTQPKDCSRGASALGGGPPRAENYKVVANLPYYITAPVIRKFLEGEHKPACAGRPESLTLIVQKEVAQRICAKPPDMNILAVSVQIYAVPKIIAYIKKTSFWPQPKVDAAILQITPLAHPYPIHFPKFFTIVKAGFKQPRKQLMNNLSVGFGFSRQKTEQWLYKNNIHSTRRAETLSLQDWINLANTL</sequence>